<sequence length="137" mass="15197">EALSKQIHEQSLKCSEEGTTPNGHEVLRNAIAHFTCLLPDGHNHGRHFEGDIKRLATSFGRSFALHLSSLVPLLIHTLEHPHGCSGGISDQKRFARNIINFITINYCDSLAPLSLHFETLVMRQVVSYGNDVEWAAG</sequence>
<keyword evidence="3" id="KW-1185">Reference proteome</keyword>
<evidence type="ECO:0000313" key="3">
    <source>
        <dbReference type="Proteomes" id="UP001328107"/>
    </source>
</evidence>
<accession>A0AAN5CDE0</accession>
<proteinExistence type="predicted"/>
<dbReference type="EMBL" id="BTRK01000002">
    <property type="protein sequence ID" value="GMR37416.1"/>
    <property type="molecule type" value="Genomic_DNA"/>
</dbReference>
<feature type="region of interest" description="Disordered" evidence="1">
    <location>
        <begin position="1"/>
        <end position="20"/>
    </location>
</feature>
<gene>
    <name evidence="2" type="ORF">PMAYCL1PPCAC_07611</name>
</gene>
<feature type="non-terminal residue" evidence="2">
    <location>
        <position position="1"/>
    </location>
</feature>
<organism evidence="2 3">
    <name type="scientific">Pristionchus mayeri</name>
    <dbReference type="NCBI Taxonomy" id="1317129"/>
    <lineage>
        <taxon>Eukaryota</taxon>
        <taxon>Metazoa</taxon>
        <taxon>Ecdysozoa</taxon>
        <taxon>Nematoda</taxon>
        <taxon>Chromadorea</taxon>
        <taxon>Rhabditida</taxon>
        <taxon>Rhabditina</taxon>
        <taxon>Diplogasteromorpha</taxon>
        <taxon>Diplogasteroidea</taxon>
        <taxon>Neodiplogasteridae</taxon>
        <taxon>Pristionchus</taxon>
    </lineage>
</organism>
<evidence type="ECO:0000256" key="1">
    <source>
        <dbReference type="SAM" id="MobiDB-lite"/>
    </source>
</evidence>
<name>A0AAN5CDE0_9BILA</name>
<dbReference type="AlphaFoldDB" id="A0AAN5CDE0"/>
<reference evidence="3" key="1">
    <citation type="submission" date="2022-10" db="EMBL/GenBank/DDBJ databases">
        <title>Genome assembly of Pristionchus species.</title>
        <authorList>
            <person name="Yoshida K."/>
            <person name="Sommer R.J."/>
        </authorList>
    </citation>
    <scope>NUCLEOTIDE SEQUENCE [LARGE SCALE GENOMIC DNA]</scope>
    <source>
        <strain evidence="3">RS5460</strain>
    </source>
</reference>
<dbReference type="Proteomes" id="UP001328107">
    <property type="component" value="Unassembled WGS sequence"/>
</dbReference>
<comment type="caution">
    <text evidence="2">The sequence shown here is derived from an EMBL/GenBank/DDBJ whole genome shotgun (WGS) entry which is preliminary data.</text>
</comment>
<protein>
    <submittedName>
        <fullName evidence="2">Uncharacterized protein</fullName>
    </submittedName>
</protein>
<evidence type="ECO:0000313" key="2">
    <source>
        <dbReference type="EMBL" id="GMR37416.1"/>
    </source>
</evidence>
<feature type="non-terminal residue" evidence="2">
    <location>
        <position position="137"/>
    </location>
</feature>
<feature type="compositionally biased region" description="Basic and acidic residues" evidence="1">
    <location>
        <begin position="1"/>
        <end position="16"/>
    </location>
</feature>